<evidence type="ECO:0000256" key="6">
    <source>
        <dbReference type="ARBA" id="ARBA00023125"/>
    </source>
</evidence>
<keyword evidence="4" id="KW-0158">Chromosome</keyword>
<evidence type="ECO:0000259" key="10">
    <source>
        <dbReference type="Pfam" id="PF10451"/>
    </source>
</evidence>
<evidence type="ECO:0000256" key="7">
    <source>
        <dbReference type="ARBA" id="ARBA00023242"/>
    </source>
</evidence>
<gene>
    <name evidence="11" type="ORF">Trco_004804</name>
</gene>
<name>A0A9P8QGF0_9HYPO</name>
<feature type="domain" description="CST complex subunit Stn1 N-terminal" evidence="10">
    <location>
        <begin position="63"/>
        <end position="105"/>
    </location>
</feature>
<comment type="subcellular location">
    <subcellularLocation>
        <location evidence="2">Chromosome</location>
        <location evidence="2">Telomere</location>
    </subcellularLocation>
    <subcellularLocation>
        <location evidence="1">Nucleus</location>
    </subcellularLocation>
</comment>
<feature type="region of interest" description="Disordered" evidence="9">
    <location>
        <begin position="112"/>
        <end position="135"/>
    </location>
</feature>
<evidence type="ECO:0000313" key="12">
    <source>
        <dbReference type="Proteomes" id="UP000827724"/>
    </source>
</evidence>
<keyword evidence="6" id="KW-0238">DNA-binding</keyword>
<evidence type="ECO:0000256" key="4">
    <source>
        <dbReference type="ARBA" id="ARBA00022454"/>
    </source>
</evidence>
<dbReference type="GO" id="GO:0005634">
    <property type="term" value="C:nucleus"/>
    <property type="evidence" value="ECO:0007669"/>
    <property type="project" value="UniProtKB-SubCell"/>
</dbReference>
<evidence type="ECO:0000256" key="3">
    <source>
        <dbReference type="ARBA" id="ARBA00017411"/>
    </source>
</evidence>
<dbReference type="PANTHER" id="PTHR13989">
    <property type="entry name" value="REPLICATION PROTEIN A-RELATED"/>
    <property type="match status" value="1"/>
</dbReference>
<dbReference type="GO" id="GO:0000781">
    <property type="term" value="C:chromosome, telomeric region"/>
    <property type="evidence" value="ECO:0007669"/>
    <property type="project" value="UniProtKB-SubCell"/>
</dbReference>
<feature type="compositionally biased region" description="Polar residues" evidence="9">
    <location>
        <begin position="117"/>
        <end position="128"/>
    </location>
</feature>
<feature type="compositionally biased region" description="Basic and acidic residues" evidence="9">
    <location>
        <begin position="226"/>
        <end position="251"/>
    </location>
</feature>
<dbReference type="Pfam" id="PF10451">
    <property type="entry name" value="Stn1"/>
    <property type="match status" value="2"/>
</dbReference>
<keyword evidence="7" id="KW-0539">Nucleus</keyword>
<dbReference type="GO" id="GO:0003677">
    <property type="term" value="F:DNA binding"/>
    <property type="evidence" value="ECO:0007669"/>
    <property type="project" value="UniProtKB-KW"/>
</dbReference>
<dbReference type="Gene3D" id="2.40.50.140">
    <property type="entry name" value="Nucleic acid-binding proteins"/>
    <property type="match status" value="1"/>
</dbReference>
<proteinExistence type="predicted"/>
<dbReference type="Proteomes" id="UP000827724">
    <property type="component" value="Unassembled WGS sequence"/>
</dbReference>
<sequence>MDACAQVAGASRHQDGHPVSGATKATLYPRYCFHLSPTANAWCLLRVAEIHALDQHPGFEGENFFFYKNLPIKWVRVVGVVVAIEQYVNRRLYTIDDGSGRNILALVMPPAPAKPKNGSTAGEQPTETDPQDADPYADVDVGVVVDVKGGVSAFRSERQISVEKMVVVKGTAQEVVLWEKRTKFRREVLDAPWLLQEKDIRQCRRDAERPEVLEAQREKKARKQSRAREANRDDEKPLAKDTKDKTARGGDNDSNDNDAAKRMRRIQRMIREGALTGRYSALGL</sequence>
<evidence type="ECO:0000256" key="8">
    <source>
        <dbReference type="ARBA" id="ARBA00030039"/>
    </source>
</evidence>
<evidence type="ECO:0000256" key="1">
    <source>
        <dbReference type="ARBA" id="ARBA00004123"/>
    </source>
</evidence>
<dbReference type="InterPro" id="IPR012340">
    <property type="entry name" value="NA-bd_OB-fold"/>
</dbReference>
<protein>
    <recommendedName>
        <fullName evidence="3">CST complex subunit STN1</fullName>
    </recommendedName>
    <alternativeName>
        <fullName evidence="8">Suppressor of cdc thirteen homolog</fullName>
    </alternativeName>
</protein>
<keyword evidence="5" id="KW-0779">Telomere</keyword>
<evidence type="ECO:0000256" key="9">
    <source>
        <dbReference type="SAM" id="MobiDB-lite"/>
    </source>
</evidence>
<dbReference type="SUPFAM" id="SSF50249">
    <property type="entry name" value="Nucleic acid-binding proteins"/>
    <property type="match status" value="1"/>
</dbReference>
<evidence type="ECO:0000256" key="2">
    <source>
        <dbReference type="ARBA" id="ARBA00004574"/>
    </source>
</evidence>
<dbReference type="InterPro" id="IPR018856">
    <property type="entry name" value="Stn1_N"/>
</dbReference>
<keyword evidence="12" id="KW-1185">Reference proteome</keyword>
<organism evidence="11 12">
    <name type="scientific">Trichoderma cornu-damae</name>
    <dbReference type="NCBI Taxonomy" id="654480"/>
    <lineage>
        <taxon>Eukaryota</taxon>
        <taxon>Fungi</taxon>
        <taxon>Dikarya</taxon>
        <taxon>Ascomycota</taxon>
        <taxon>Pezizomycotina</taxon>
        <taxon>Sordariomycetes</taxon>
        <taxon>Hypocreomycetidae</taxon>
        <taxon>Hypocreales</taxon>
        <taxon>Hypocreaceae</taxon>
        <taxon>Trichoderma</taxon>
    </lineage>
</organism>
<feature type="region of interest" description="Disordered" evidence="9">
    <location>
        <begin position="211"/>
        <end position="265"/>
    </location>
</feature>
<reference evidence="11" key="1">
    <citation type="submission" date="2021-08" db="EMBL/GenBank/DDBJ databases">
        <title>Chromosome-Level Trichoderma cornu-damae using Hi-C Data.</title>
        <authorList>
            <person name="Kim C.S."/>
        </authorList>
    </citation>
    <scope>NUCLEOTIDE SEQUENCE</scope>
    <source>
        <strain evidence="11">KA19-0412C</strain>
    </source>
</reference>
<dbReference type="OrthoDB" id="77828at2759"/>
<dbReference type="InterPro" id="IPR040260">
    <property type="entry name" value="RFA2-like"/>
</dbReference>
<accession>A0A9P8QGF0</accession>
<evidence type="ECO:0000313" key="11">
    <source>
        <dbReference type="EMBL" id="KAH6605651.1"/>
    </source>
</evidence>
<comment type="caution">
    <text evidence="11">The sequence shown here is derived from an EMBL/GenBank/DDBJ whole genome shotgun (WGS) entry which is preliminary data.</text>
</comment>
<evidence type="ECO:0000256" key="5">
    <source>
        <dbReference type="ARBA" id="ARBA00022895"/>
    </source>
</evidence>
<dbReference type="AlphaFoldDB" id="A0A9P8QGF0"/>
<dbReference type="EMBL" id="JAIWOZ010000004">
    <property type="protein sequence ID" value="KAH6605651.1"/>
    <property type="molecule type" value="Genomic_DNA"/>
</dbReference>
<feature type="domain" description="CST complex subunit Stn1 N-terminal" evidence="10">
    <location>
        <begin position="139"/>
        <end position="212"/>
    </location>
</feature>
<dbReference type="PANTHER" id="PTHR13989:SF33">
    <property type="entry name" value="CST COMPLEX SUBUNIT STN1"/>
    <property type="match status" value="1"/>
</dbReference>